<keyword evidence="2" id="KW-0614">Plasmid</keyword>
<dbReference type="AlphaFoldDB" id="A0A9E7ZQF5"/>
<feature type="domain" description="THIF-type NAD/FAD binding fold" evidence="1">
    <location>
        <begin position="207"/>
        <end position="309"/>
    </location>
</feature>
<dbReference type="Gene3D" id="3.40.50.720">
    <property type="entry name" value="NAD(P)-binding Rossmann-like Domain"/>
    <property type="match status" value="1"/>
</dbReference>
<dbReference type="CDD" id="cd01483">
    <property type="entry name" value="E1_enzyme_family"/>
    <property type="match status" value="1"/>
</dbReference>
<sequence length="512" mass="54842">MALANFIDRAATAASQVLGGFDLKAFEHVLSGHVVGIAFDSEAASSTEGAATLDLVVRLIARLYPEIAVLPLDDGGRPMARSLCDLARSINPDIGIASVRRAVTHCIVVGSTVPRGVKRRMFFAGSRGWTALLSRSNPMGSGSTSNPFGAGAAACFAAANVFRSIFADQLVGGELDEEIAMSLLDYGQDTGGGHFRPTEVDIGEAHLVGLGAIGNGAIWSLARSSWITGRLHVIDHELVDLSNLQRYVLARQADVGRRKVDLATEAFGHVGLEVIPHPERWANYASDHRDWRVERVAVALDTAADRIALQGALPRWITNAWTQQMDLGVSRHEFVDGRACLACLYLPAGKVKDEDERLAEEIGLPEARLEIRAMLQTNVPVNPALVSRVASALGVTEEHLLPFVGQSLRSFHQGAICGGVVFSLTEGRRPVQAVVPMPFQSALAGILLAAELVKHAAGRAVAPMTSTRINLLRPLGRYLHDPAPKDTSGRCICNDPDFVAAYRLKYTATACG</sequence>
<protein>
    <submittedName>
        <fullName evidence="2">E2 ligase fold family C protein</fullName>
    </submittedName>
</protein>
<dbReference type="Pfam" id="PF00899">
    <property type="entry name" value="ThiF"/>
    <property type="match status" value="1"/>
</dbReference>
<dbReference type="InterPro" id="IPR000594">
    <property type="entry name" value="ThiF_NAD_FAD-bd"/>
</dbReference>
<dbReference type="Pfam" id="PF14459">
    <property type="entry name" value="Prok-E2_C"/>
    <property type="match status" value="1"/>
</dbReference>
<gene>
    <name evidence="2" type="ORF">NWE54_26420</name>
</gene>
<dbReference type="InterPro" id="IPR032864">
    <property type="entry name" value="Prok-E2_C"/>
</dbReference>
<evidence type="ECO:0000313" key="2">
    <source>
        <dbReference type="EMBL" id="UZF90090.1"/>
    </source>
</evidence>
<geneLocation type="plasmid" evidence="2">
    <name>pNBC436</name>
</geneLocation>
<keyword evidence="2" id="KW-0436">Ligase</keyword>
<dbReference type="SUPFAM" id="SSF69572">
    <property type="entry name" value="Activating enzymes of the ubiquitin-like proteins"/>
    <property type="match status" value="1"/>
</dbReference>
<name>A0A9E7ZQF5_9HYPH</name>
<dbReference type="GO" id="GO:0008641">
    <property type="term" value="F:ubiquitin-like modifier activating enzyme activity"/>
    <property type="evidence" value="ECO:0007669"/>
    <property type="project" value="InterPro"/>
</dbReference>
<dbReference type="EMBL" id="CP102775">
    <property type="protein sequence ID" value="UZF90090.1"/>
    <property type="molecule type" value="Genomic_DNA"/>
</dbReference>
<proteinExistence type="predicted"/>
<organism evidence="2">
    <name type="scientific">Bosea sp. NBC_00436</name>
    <dbReference type="NCBI Taxonomy" id="2969620"/>
    <lineage>
        <taxon>Bacteria</taxon>
        <taxon>Pseudomonadati</taxon>
        <taxon>Pseudomonadota</taxon>
        <taxon>Alphaproteobacteria</taxon>
        <taxon>Hyphomicrobiales</taxon>
        <taxon>Boseaceae</taxon>
        <taxon>Bosea</taxon>
    </lineage>
</organism>
<evidence type="ECO:0000259" key="1">
    <source>
        <dbReference type="Pfam" id="PF00899"/>
    </source>
</evidence>
<reference evidence="2" key="1">
    <citation type="submission" date="2022-08" db="EMBL/GenBank/DDBJ databases">
        <title>Complete Genome Sequences of 2 Bosea sp. soil isolates.</title>
        <authorList>
            <person name="Alvarez Arevalo M."/>
            <person name="Sterndorff E.B."/>
            <person name="Faurdal D."/>
            <person name="Joergensen T.S."/>
            <person name="Weber T."/>
        </authorList>
    </citation>
    <scope>NUCLEOTIDE SEQUENCE</scope>
    <source>
        <strain evidence="2">NBC_00436</strain>
        <plasmid evidence="2">pNBC436</plasmid>
    </source>
</reference>
<accession>A0A9E7ZQF5</accession>
<dbReference type="InterPro" id="IPR035985">
    <property type="entry name" value="Ubiquitin-activating_enz"/>
</dbReference>